<evidence type="ECO:0000256" key="1">
    <source>
        <dbReference type="ARBA" id="ARBA00023015"/>
    </source>
</evidence>
<evidence type="ECO:0000313" key="6">
    <source>
        <dbReference type="EMBL" id="OJD14756.1"/>
    </source>
</evidence>
<dbReference type="AlphaFoldDB" id="A0A1J9QFN9"/>
<keyword evidence="7" id="KW-1185">Reference proteome</keyword>
<keyword evidence="2" id="KW-0238">DNA-binding</keyword>
<dbReference type="STRING" id="1447872.A0A1J9QFN9"/>
<dbReference type="Pfam" id="PF00172">
    <property type="entry name" value="Zn_clus"/>
    <property type="match status" value="1"/>
</dbReference>
<dbReference type="GO" id="GO:0000981">
    <property type="term" value="F:DNA-binding transcription factor activity, RNA polymerase II-specific"/>
    <property type="evidence" value="ECO:0007669"/>
    <property type="project" value="InterPro"/>
</dbReference>
<evidence type="ECO:0000259" key="5">
    <source>
        <dbReference type="Pfam" id="PF00172"/>
    </source>
</evidence>
<dbReference type="GO" id="GO:0008270">
    <property type="term" value="F:zinc ion binding"/>
    <property type="evidence" value="ECO:0007669"/>
    <property type="project" value="InterPro"/>
</dbReference>
<sequence length="602" mass="67793">MAREIYGSDALPPNFSLAPNLNVNASGLLEFDGYFDPLGSDMVFSLLEVCAPPDLQTLVPWGKYHDDGSETCASSCDDYEISVPHRPSSDTLASYDWQAVDVVVEQQGTQLNDTSQGPDVLQIAPEYVDEGTTQPTSTLPERTGELQQMTTKKSCWHCRFKHERCTGGTPCDRCKSIMERKGHYLYTVPCFREDLKELLRSFFPPTMARRIWPENWKSIYKDERQRVFPGTFTVKLTAGFGSTIFANGVRCDTQREDVKNSQRIGIVNGKPTVMSEKVLPILPVGKSQNFVMSIAAWVDQIVQCPKSLSDWVRVSQRNKIHGPVSSSVLGAICNYFRECRLNLAPSTWLEPLGNMEGQKDANGTLLLAMRLAVLATVLSTCINITPEGLRELQVIFQTEPAKLPQKWMMVPRFMNKMIKYAVCRNAIHSAHKALIGVDKLLCQKDDLPAGHIASIITLFSATISATQLSLVDVCRTTQGSENAVNYTQLEKEVSEMEDVLKKLRCLFHRRCKIETIRSDSRYNKLDNKTKNLVDSLSDTIPALRESTSHIRDLKFENMKHMDDLKLGNPVPEDIGLLNADRLFCALWAPMLSDNTRKRRRRS</sequence>
<dbReference type="GO" id="GO:0003677">
    <property type="term" value="F:DNA binding"/>
    <property type="evidence" value="ECO:0007669"/>
    <property type="project" value="UniProtKB-KW"/>
</dbReference>
<dbReference type="Proteomes" id="UP000182235">
    <property type="component" value="Unassembled WGS sequence"/>
</dbReference>
<comment type="caution">
    <text evidence="6">The sequence shown here is derived from an EMBL/GenBank/DDBJ whole genome shotgun (WGS) entry which is preliminary data.</text>
</comment>
<evidence type="ECO:0000313" key="7">
    <source>
        <dbReference type="Proteomes" id="UP000182235"/>
    </source>
</evidence>
<feature type="domain" description="Zn(2)-C6 fungal-type" evidence="5">
    <location>
        <begin position="154"/>
        <end position="176"/>
    </location>
</feature>
<evidence type="ECO:0000256" key="2">
    <source>
        <dbReference type="ARBA" id="ARBA00023125"/>
    </source>
</evidence>
<keyword evidence="1" id="KW-0805">Transcription regulation</keyword>
<dbReference type="SUPFAM" id="SSF57701">
    <property type="entry name" value="Zn2/Cys6 DNA-binding domain"/>
    <property type="match status" value="1"/>
</dbReference>
<dbReference type="OrthoDB" id="4182761at2759"/>
<dbReference type="InterPro" id="IPR001138">
    <property type="entry name" value="Zn2Cys6_DnaBD"/>
</dbReference>
<accession>A0A1J9QFN9</accession>
<evidence type="ECO:0000256" key="4">
    <source>
        <dbReference type="ARBA" id="ARBA00023242"/>
    </source>
</evidence>
<dbReference type="VEuPathDB" id="FungiDB:AJ78_04930"/>
<dbReference type="CDD" id="cd00067">
    <property type="entry name" value="GAL4"/>
    <property type="match status" value="1"/>
</dbReference>
<keyword evidence="4" id="KW-0539">Nucleus</keyword>
<dbReference type="InterPro" id="IPR036864">
    <property type="entry name" value="Zn2-C6_fun-type_DNA-bd_sf"/>
</dbReference>
<organism evidence="6 7">
    <name type="scientific">Emergomyces pasteurianus Ep9510</name>
    <dbReference type="NCBI Taxonomy" id="1447872"/>
    <lineage>
        <taxon>Eukaryota</taxon>
        <taxon>Fungi</taxon>
        <taxon>Dikarya</taxon>
        <taxon>Ascomycota</taxon>
        <taxon>Pezizomycotina</taxon>
        <taxon>Eurotiomycetes</taxon>
        <taxon>Eurotiomycetidae</taxon>
        <taxon>Onygenales</taxon>
        <taxon>Ajellomycetaceae</taxon>
        <taxon>Emergomyces</taxon>
    </lineage>
</organism>
<gene>
    <name evidence="6" type="ORF">AJ78_04930</name>
</gene>
<proteinExistence type="predicted"/>
<protein>
    <recommendedName>
        <fullName evidence="5">Zn(2)-C6 fungal-type domain-containing protein</fullName>
    </recommendedName>
</protein>
<evidence type="ECO:0000256" key="3">
    <source>
        <dbReference type="ARBA" id="ARBA00023163"/>
    </source>
</evidence>
<keyword evidence="3" id="KW-0804">Transcription</keyword>
<name>A0A1J9QFN9_9EURO</name>
<dbReference type="EMBL" id="LGRN01000199">
    <property type="protein sequence ID" value="OJD14756.1"/>
    <property type="molecule type" value="Genomic_DNA"/>
</dbReference>
<reference evidence="6 7" key="1">
    <citation type="submission" date="2015-07" db="EMBL/GenBank/DDBJ databases">
        <title>Emmonsia species relationships and genome sequence.</title>
        <authorList>
            <consortium name="The Broad Institute Genomics Platform"/>
            <person name="Cuomo C.A."/>
            <person name="Munoz J.F."/>
            <person name="Imamovic A."/>
            <person name="Priest M.E."/>
            <person name="Young S."/>
            <person name="Clay O.K."/>
            <person name="McEwen J.G."/>
        </authorList>
    </citation>
    <scope>NUCLEOTIDE SEQUENCE [LARGE SCALE GENOMIC DNA]</scope>
    <source>
        <strain evidence="6 7">UAMH 9510</strain>
    </source>
</reference>